<name>A0A2Z4Y8A2_SUMC1</name>
<evidence type="ECO:0000313" key="2">
    <source>
        <dbReference type="Proteomes" id="UP000262583"/>
    </source>
</evidence>
<dbReference type="Proteomes" id="UP000262583">
    <property type="component" value="Chromosome"/>
</dbReference>
<protein>
    <submittedName>
        <fullName evidence="1">Uncharacterized protein</fullName>
    </submittedName>
</protein>
<dbReference type="KEGG" id="schv:BRCON_2729"/>
<evidence type="ECO:0000313" key="1">
    <source>
        <dbReference type="EMBL" id="AXA37471.1"/>
    </source>
</evidence>
<proteinExistence type="predicted"/>
<dbReference type="EMBL" id="CP030759">
    <property type="protein sequence ID" value="AXA37471.1"/>
    <property type="molecule type" value="Genomic_DNA"/>
</dbReference>
<dbReference type="AlphaFoldDB" id="A0A2Z4Y8A2"/>
<sequence>MLALARCALFVVTEKAVGLRALSLTHNVGKRLRSVAGAVSDGDVGQLAFLQLLLA</sequence>
<gene>
    <name evidence="1" type="ORF">BRCON_2729</name>
</gene>
<accession>A0A2Z4Y8A2</accession>
<organism evidence="1 2">
    <name type="scientific">Sumerlaea chitinivorans</name>
    <dbReference type="NCBI Taxonomy" id="2250252"/>
    <lineage>
        <taxon>Bacteria</taxon>
        <taxon>Candidatus Sumerlaeota</taxon>
        <taxon>Candidatus Sumerlaeia</taxon>
        <taxon>Candidatus Sumerlaeales</taxon>
        <taxon>Candidatus Sumerlaeaceae</taxon>
        <taxon>Candidatus Sumerlaea</taxon>
    </lineage>
</organism>
<reference evidence="1 2" key="1">
    <citation type="submission" date="2018-05" db="EMBL/GenBank/DDBJ databases">
        <title>A metagenomic window into the 2 km-deep terrestrial subsurface aquifer revealed taxonomically and functionally diverse microbial community comprising novel uncultured bacterial lineages.</title>
        <authorList>
            <person name="Kadnikov V.V."/>
            <person name="Mardanov A.V."/>
            <person name="Beletsky A.V."/>
            <person name="Banks D."/>
            <person name="Pimenov N.V."/>
            <person name="Frank Y.A."/>
            <person name="Karnachuk O.V."/>
            <person name="Ravin N.V."/>
        </authorList>
    </citation>
    <scope>NUCLEOTIDE SEQUENCE [LARGE SCALE GENOMIC DNA]</scope>
    <source>
        <strain evidence="1">BY</strain>
    </source>
</reference>